<comment type="function">
    <text evidence="3">Catalyzes the hydrolysis of a non-reducing terminal alpha-L-arabinopyranosidic linkage in ginsenoside Rb2 (alpha-L-arabinopyranosyl-(1-&gt;6)-alpha-D-glucopyranosyl) to release alpha-D-glucopyranosyl (Rd). It is not able to hydrolyze alpha-L-arabinofuranosyl-(1-&gt;6)-alpha-D-glucopyranosyl (Rc).</text>
</comment>
<dbReference type="EMBL" id="AVPL01000007">
    <property type="protein sequence ID" value="KGN42230.1"/>
    <property type="molecule type" value="Genomic_DNA"/>
</dbReference>
<comment type="similarity">
    <text evidence="1">Belongs to the glycosyl hydrolase 3 family.</text>
</comment>
<evidence type="ECO:0000313" key="7">
    <source>
        <dbReference type="Proteomes" id="UP000030013"/>
    </source>
</evidence>
<evidence type="ECO:0000256" key="3">
    <source>
        <dbReference type="ARBA" id="ARBA00058905"/>
    </source>
</evidence>
<dbReference type="GO" id="GO:0008422">
    <property type="term" value="F:beta-glucosidase activity"/>
    <property type="evidence" value="ECO:0007669"/>
    <property type="project" value="UniProtKB-ARBA"/>
</dbReference>
<dbReference type="SUPFAM" id="SSF52279">
    <property type="entry name" value="Beta-D-glucan exohydrolase, C-terminal domain"/>
    <property type="match status" value="1"/>
</dbReference>
<dbReference type="InterPro" id="IPR026891">
    <property type="entry name" value="Fn3-like"/>
</dbReference>
<evidence type="ECO:0000313" key="6">
    <source>
        <dbReference type="EMBL" id="KGN42230.1"/>
    </source>
</evidence>
<evidence type="ECO:0000256" key="4">
    <source>
        <dbReference type="ARBA" id="ARBA00074219"/>
    </source>
</evidence>
<dbReference type="STRING" id="1385519.N801_01435"/>
<dbReference type="SUPFAM" id="SSF55729">
    <property type="entry name" value="Acyl-CoA N-acyltransferases (Nat)"/>
    <property type="match status" value="1"/>
</dbReference>
<dbReference type="OrthoDB" id="3187421at2"/>
<keyword evidence="2" id="KW-0378">Hydrolase</keyword>
<dbReference type="eggNOG" id="COG1472">
    <property type="taxonomic scope" value="Bacteria"/>
</dbReference>
<keyword evidence="7" id="KW-1185">Reference proteome</keyword>
<accession>A0A0A0JXP4</accession>
<dbReference type="InterPro" id="IPR016181">
    <property type="entry name" value="Acyl_CoA_acyltransferase"/>
</dbReference>
<evidence type="ECO:0000259" key="5">
    <source>
        <dbReference type="PROSITE" id="PS51186"/>
    </source>
</evidence>
<dbReference type="eggNOG" id="COG0454">
    <property type="taxonomic scope" value="Bacteria"/>
</dbReference>
<dbReference type="InterPro" id="IPR001764">
    <property type="entry name" value="Glyco_hydro_3_N"/>
</dbReference>
<dbReference type="PRINTS" id="PR00133">
    <property type="entry name" value="GLHYDRLASE3"/>
</dbReference>
<dbReference type="Pfam" id="PF00583">
    <property type="entry name" value="Acetyltransf_1"/>
    <property type="match status" value="1"/>
</dbReference>
<dbReference type="Pfam" id="PF00933">
    <property type="entry name" value="Glyco_hydro_3"/>
    <property type="match status" value="1"/>
</dbReference>
<dbReference type="Gene3D" id="3.40.630.30">
    <property type="match status" value="1"/>
</dbReference>
<dbReference type="InterPro" id="IPR050288">
    <property type="entry name" value="Cellulose_deg_GH3"/>
</dbReference>
<dbReference type="CDD" id="cd04301">
    <property type="entry name" value="NAT_SF"/>
    <property type="match status" value="1"/>
</dbReference>
<dbReference type="Gene3D" id="2.60.40.10">
    <property type="entry name" value="Immunoglobulins"/>
    <property type="match status" value="1"/>
</dbReference>
<dbReference type="SUPFAM" id="SSF51445">
    <property type="entry name" value="(Trans)glycosidases"/>
    <property type="match status" value="1"/>
</dbReference>
<dbReference type="FunFam" id="2.60.40.10:FF:000495">
    <property type="entry name" value="Periplasmic beta-glucosidase"/>
    <property type="match status" value="1"/>
</dbReference>
<comment type="caution">
    <text evidence="6">The sequence shown here is derived from an EMBL/GenBank/DDBJ whole genome shotgun (WGS) entry which is preliminary data.</text>
</comment>
<dbReference type="PANTHER" id="PTHR42715">
    <property type="entry name" value="BETA-GLUCOSIDASE"/>
    <property type="match status" value="1"/>
</dbReference>
<dbReference type="Gene3D" id="1.10.287.900">
    <property type="entry name" value="The crystal structure of the spermine/spermidine acetyltransferase from enterococcus faecali"/>
    <property type="match status" value="1"/>
</dbReference>
<dbReference type="InterPro" id="IPR017853">
    <property type="entry name" value="GH"/>
</dbReference>
<dbReference type="InterPro" id="IPR036881">
    <property type="entry name" value="Glyco_hydro_3_C_sf"/>
</dbReference>
<feature type="domain" description="N-acetyltransferase" evidence="5">
    <location>
        <begin position="3"/>
        <end position="154"/>
    </location>
</feature>
<dbReference type="InterPro" id="IPR002772">
    <property type="entry name" value="Glyco_hydro_3_C"/>
</dbReference>
<protein>
    <recommendedName>
        <fullName evidence="4">Exo-alpha-(1-&gt;6)-L-arabinopyranosidase</fullName>
    </recommendedName>
</protein>
<dbReference type="PANTHER" id="PTHR42715:SF10">
    <property type="entry name" value="BETA-GLUCOSIDASE"/>
    <property type="match status" value="1"/>
</dbReference>
<dbReference type="InterPro" id="IPR027455">
    <property type="entry name" value="Sper_AcTfrase_N"/>
</dbReference>
<organism evidence="6 7">
    <name type="scientific">Knoellia aerolata DSM 18566</name>
    <dbReference type="NCBI Taxonomy" id="1385519"/>
    <lineage>
        <taxon>Bacteria</taxon>
        <taxon>Bacillati</taxon>
        <taxon>Actinomycetota</taxon>
        <taxon>Actinomycetes</taxon>
        <taxon>Micrococcales</taxon>
        <taxon>Intrasporangiaceae</taxon>
        <taxon>Knoellia</taxon>
    </lineage>
</organism>
<dbReference type="InterPro" id="IPR000182">
    <property type="entry name" value="GNAT_dom"/>
</dbReference>
<dbReference type="Gene3D" id="3.40.50.1700">
    <property type="entry name" value="Glycoside hydrolase family 3 C-terminal domain"/>
    <property type="match status" value="1"/>
</dbReference>
<dbReference type="Proteomes" id="UP000030013">
    <property type="component" value="Unassembled WGS sequence"/>
</dbReference>
<dbReference type="Pfam" id="PF01915">
    <property type="entry name" value="Glyco_hydro_3_C"/>
    <property type="match status" value="1"/>
</dbReference>
<gene>
    <name evidence="6" type="ORF">N801_01435</name>
</gene>
<evidence type="ECO:0000256" key="2">
    <source>
        <dbReference type="ARBA" id="ARBA00022801"/>
    </source>
</evidence>
<dbReference type="AlphaFoldDB" id="A0A0A0JXP4"/>
<evidence type="ECO:0000256" key="1">
    <source>
        <dbReference type="ARBA" id="ARBA00005336"/>
    </source>
</evidence>
<sequence length="925" mass="99348">MTLTLRQITAANLESVLALRTTPEQERFVSSVADSMEEAADCPEGNPWYRAVYADELPVGFVMVSWDVEPRPPDINGPWFLWKLLIDHRHQHQGHGREVVRQVVDLVRAHGGTELLTSHGQGEGGPAGFYARLGFTPRGDTDPDGEIILRLDLTTDHPPVGAVMTDTHPTGQGLDVPRVLAELTLEERVSLLDGEDFWRTTAIERLGVPSLLVSDGPHGLRTQQEGGDHLGLTGSEPATCFPPASAIASSWDTDLMRRVGEALGRESRALGVSVLLGPGINMKRSPLCGRNFEYLSEDPHLAGELATALVMGVQSQGVGTSLKHFAANNQETDRMTVSADVDERTLREIYLPAFERVVTGARPWTVMCSYNRINGVYASEDPWLLTTVLREEWGFDDLVVSDWGAVNRRDAAVAAGLDLEMPSSSGGGTRTVLDAVRSGTLAEAEVDRAAERVLTLADRALRGLTVQVDPVDVDAHHALARDAATASAVLLKNDGGLLPLDPEGAGSVAVIGEMARTPRYQGAGSSQVNPTRLDSALDALTTSLGGRRDVVFAAGYVVDADSGDEALVGEAVAAASAADVALVFLGLPPSWESEGYDRSTMDLPTAQVELLGAVAAVNPRVVVVLSNGGAVTVAPWQHHARAVLEGWLLGQAGGSATADLLLGVTDPSGRLAETLPVRYEDNPTIGAFPGEHGHVRYGEGLLIGYRWYDAHRLPVSYPFGHGLSYTTFAYTGLTVDVVDPAGPRTEVRLTVTNTGTRAGTETVQVYVADRHASVYRPDQELRSFTRVSLDAGESAEVGLVLDRRAFAFWHTALGRWVVEGGTFDVRVGASSRDVRLSATVDLEGDDLAPPLTPDSTADQWFAHPEGGPWLHQAMGDSEFARLMADPRNGEMLRAVPLVRLTRMPGFPVTEEEVGVAVRRLQQQPS</sequence>
<dbReference type="GO" id="GO:0005975">
    <property type="term" value="P:carbohydrate metabolic process"/>
    <property type="evidence" value="ECO:0007669"/>
    <property type="project" value="InterPro"/>
</dbReference>
<dbReference type="SMART" id="SM01217">
    <property type="entry name" value="Fn3_like"/>
    <property type="match status" value="1"/>
</dbReference>
<reference evidence="6 7" key="1">
    <citation type="submission" date="2013-08" db="EMBL/GenBank/DDBJ databases">
        <title>The genome sequence of Knoellia aerolata.</title>
        <authorList>
            <person name="Zhu W."/>
            <person name="Wang G."/>
        </authorList>
    </citation>
    <scope>NUCLEOTIDE SEQUENCE [LARGE SCALE GENOMIC DNA]</scope>
    <source>
        <strain evidence="6 7">DSM 18566</strain>
    </source>
</reference>
<dbReference type="Pfam" id="PF14310">
    <property type="entry name" value="Fn3-like"/>
    <property type="match status" value="1"/>
</dbReference>
<dbReference type="GO" id="GO:0016747">
    <property type="term" value="F:acyltransferase activity, transferring groups other than amino-acyl groups"/>
    <property type="evidence" value="ECO:0007669"/>
    <property type="project" value="InterPro"/>
</dbReference>
<proteinExistence type="inferred from homology"/>
<dbReference type="PROSITE" id="PS51186">
    <property type="entry name" value="GNAT"/>
    <property type="match status" value="1"/>
</dbReference>
<dbReference type="RefSeq" id="WP_084108214.1">
    <property type="nucleotide sequence ID" value="NZ_AVPL01000007.1"/>
</dbReference>
<dbReference type="InterPro" id="IPR036962">
    <property type="entry name" value="Glyco_hydro_3_N_sf"/>
</dbReference>
<name>A0A0A0JXP4_9MICO</name>
<dbReference type="InterPro" id="IPR013783">
    <property type="entry name" value="Ig-like_fold"/>
</dbReference>
<dbReference type="Gene3D" id="3.20.20.300">
    <property type="entry name" value="Glycoside hydrolase, family 3, N-terminal domain"/>
    <property type="match status" value="1"/>
</dbReference>